<keyword evidence="3" id="KW-1185">Reference proteome</keyword>
<dbReference type="SUPFAM" id="SSF53448">
    <property type="entry name" value="Nucleotide-diphospho-sugar transferases"/>
    <property type="match status" value="1"/>
</dbReference>
<dbReference type="GO" id="GO:0016740">
    <property type="term" value="F:transferase activity"/>
    <property type="evidence" value="ECO:0007669"/>
    <property type="project" value="UniProtKB-KW"/>
</dbReference>
<evidence type="ECO:0000259" key="1">
    <source>
        <dbReference type="Pfam" id="PF00535"/>
    </source>
</evidence>
<feature type="domain" description="Glycosyltransferase 2-like" evidence="1">
    <location>
        <begin position="43"/>
        <end position="156"/>
    </location>
</feature>
<reference evidence="3" key="1">
    <citation type="submission" date="2016-10" db="EMBL/GenBank/DDBJ databases">
        <authorList>
            <person name="Varghese N."/>
            <person name="Submissions S."/>
        </authorList>
    </citation>
    <scope>NUCLEOTIDE SEQUENCE [LARGE SCALE GENOMIC DNA]</scope>
    <source>
        <strain evidence="3">DSM 24450</strain>
    </source>
</reference>
<proteinExistence type="predicted"/>
<evidence type="ECO:0000313" key="2">
    <source>
        <dbReference type="EMBL" id="SFS78528.1"/>
    </source>
</evidence>
<dbReference type="AlphaFoldDB" id="A0A1I6SP00"/>
<dbReference type="EMBL" id="FOZP01000010">
    <property type="protein sequence ID" value="SFS78528.1"/>
    <property type="molecule type" value="Genomic_DNA"/>
</dbReference>
<name>A0A1I6SP00_9FLAO</name>
<dbReference type="OrthoDB" id="1116632at2"/>
<dbReference type="InterPro" id="IPR001173">
    <property type="entry name" value="Glyco_trans_2-like"/>
</dbReference>
<organism evidence="2 3">
    <name type="scientific">Lutibacter maritimus</name>
    <dbReference type="NCBI Taxonomy" id="593133"/>
    <lineage>
        <taxon>Bacteria</taxon>
        <taxon>Pseudomonadati</taxon>
        <taxon>Bacteroidota</taxon>
        <taxon>Flavobacteriia</taxon>
        <taxon>Flavobacteriales</taxon>
        <taxon>Flavobacteriaceae</taxon>
        <taxon>Lutibacter</taxon>
    </lineage>
</organism>
<sequence length="338" mass="39205">MRIGNHPYKDKELDTTKYTHQIIVPVYIPNEDGYFKDAFKIFNYCLQSLITTVHSQTFITIVNNGSNLKVINYLNELLYQQKIHELIHTENIGKLNAILKGLAGNNIDLVTITDADVLFKPNWQQETYKVFNTFTKAGVVGLIPQFKMFELYCGNVLFDTFFSKKVQFTKVKSKDELAQFYKSIGWEPNYNPNYLQQNLSITHTQCTAIIGAGHVVATYKKELFETIKTYIGAKMGANSEGYLDKAPLYKGLWRLTTEKNMAYHMGNVVEPWMEEVSTAPTEKAIEIPLLNTYKSKKNISSFLFFIKNRLFGKLFSNSHFKKLYYRYKKLPKEMIQNY</sequence>
<gene>
    <name evidence="2" type="ORF">SAMN04488006_0003</name>
</gene>
<dbReference type="InterPro" id="IPR029044">
    <property type="entry name" value="Nucleotide-diphossugar_trans"/>
</dbReference>
<protein>
    <submittedName>
        <fullName evidence="2">Glycosyl transferase family 2</fullName>
    </submittedName>
</protein>
<dbReference type="CDD" id="cd00761">
    <property type="entry name" value="Glyco_tranf_GTA_type"/>
    <property type="match status" value="1"/>
</dbReference>
<accession>A0A1I6SP00</accession>
<keyword evidence="2" id="KW-0808">Transferase</keyword>
<dbReference type="Proteomes" id="UP000199312">
    <property type="component" value="Unassembled WGS sequence"/>
</dbReference>
<evidence type="ECO:0000313" key="3">
    <source>
        <dbReference type="Proteomes" id="UP000199312"/>
    </source>
</evidence>
<dbReference type="Gene3D" id="3.90.550.10">
    <property type="entry name" value="Spore Coat Polysaccharide Biosynthesis Protein SpsA, Chain A"/>
    <property type="match status" value="1"/>
</dbReference>
<dbReference type="Pfam" id="PF00535">
    <property type="entry name" value="Glycos_transf_2"/>
    <property type="match status" value="1"/>
</dbReference>
<dbReference type="STRING" id="593133.SAMN04488006_0003"/>
<dbReference type="RefSeq" id="WP_090230002.1">
    <property type="nucleotide sequence ID" value="NZ_FOZP01000010.1"/>
</dbReference>